<comment type="subcellular location">
    <subcellularLocation>
        <location evidence="1">Membrane</location>
        <topology evidence="1">Multi-pass membrane protein</topology>
    </subcellularLocation>
</comment>
<feature type="transmembrane region" description="Helical" evidence="5">
    <location>
        <begin position="40"/>
        <end position="58"/>
    </location>
</feature>
<dbReference type="Proteomes" id="UP000053279">
    <property type="component" value="Unassembled WGS sequence"/>
</dbReference>
<feature type="transmembrane region" description="Helical" evidence="5">
    <location>
        <begin position="64"/>
        <end position="81"/>
    </location>
</feature>
<evidence type="ECO:0000313" key="9">
    <source>
        <dbReference type="Proteomes" id="UP000053279"/>
    </source>
</evidence>
<gene>
    <name evidence="8" type="ORF">Nst1_649</name>
</gene>
<evidence type="ECO:0000256" key="1">
    <source>
        <dbReference type="ARBA" id="ARBA00004141"/>
    </source>
</evidence>
<dbReference type="EMBL" id="APJZ01000007">
    <property type="protein sequence ID" value="EOD42232.1"/>
    <property type="molecule type" value="Genomic_DNA"/>
</dbReference>
<evidence type="ECO:0000256" key="3">
    <source>
        <dbReference type="ARBA" id="ARBA00022989"/>
    </source>
</evidence>
<evidence type="ECO:0000256" key="4">
    <source>
        <dbReference type="ARBA" id="ARBA00023136"/>
    </source>
</evidence>
<dbReference type="PROSITE" id="PS50922">
    <property type="entry name" value="TLC"/>
    <property type="match status" value="1"/>
</dbReference>
<dbReference type="GO" id="GO:0016020">
    <property type="term" value="C:membrane"/>
    <property type="evidence" value="ECO:0007669"/>
    <property type="project" value="UniProtKB-SubCell"/>
</dbReference>
<dbReference type="InterPro" id="IPR004042">
    <property type="entry name" value="Intein_endonuc_central"/>
</dbReference>
<dbReference type="GO" id="GO:0004519">
    <property type="term" value="F:endonuclease activity"/>
    <property type="evidence" value="ECO:0007669"/>
    <property type="project" value="InterPro"/>
</dbReference>
<proteinExistence type="predicted"/>
<reference evidence="8 9" key="1">
    <citation type="submission" date="2013-02" db="EMBL/GenBank/DDBJ databases">
        <title>Insights into archaeal evolution and symbiosis from the genomes of a Nanoarchaeon and its crenarchaeal host from Yellowstone National Park.</title>
        <authorList>
            <person name="Podar M."/>
            <person name="Makarova K.S."/>
            <person name="Graham D.E."/>
            <person name="Wolf Y.I."/>
            <person name="Koonin E.V."/>
            <person name="Reysenbach A.-L."/>
        </authorList>
    </citation>
    <scope>NUCLEOTIDE SEQUENCE [LARGE SCALE GENOMIC DNA]</scope>
</reference>
<comment type="caution">
    <text evidence="8">The sequence shown here is derived from an EMBL/GenBank/DDBJ whole genome shotgun (WGS) entry which is preliminary data.</text>
</comment>
<organism evidence="8 9">
    <name type="scientific">Nanobsidianus stetteri</name>
    <dbReference type="NCBI Taxonomy" id="1294122"/>
    <lineage>
        <taxon>Archaea</taxon>
        <taxon>Nanobdellota</taxon>
        <taxon>Candidatus Nanoarchaeia</taxon>
        <taxon>Nanoarchaeales</taxon>
        <taxon>Nanopusillaceae</taxon>
        <taxon>Candidatus Nanobsidianus</taxon>
    </lineage>
</organism>
<accession>R1E4A7</accession>
<name>R1E4A7_NANST</name>
<evidence type="ECO:0000256" key="2">
    <source>
        <dbReference type="ARBA" id="ARBA00022692"/>
    </source>
</evidence>
<evidence type="ECO:0000256" key="5">
    <source>
        <dbReference type="SAM" id="Phobius"/>
    </source>
</evidence>
<keyword evidence="4 5" id="KW-0472">Membrane</keyword>
<evidence type="ECO:0000259" key="7">
    <source>
        <dbReference type="PROSITE" id="PS50922"/>
    </source>
</evidence>
<sequence>MTYGLSFIIGYFSADYIIKKFSPEFFIEIRTKTREYRAKIHHMYLSIFGIISIIIGAITYLYELYILTTLFLGAALHDIILEIRKKLKKLDYIKQSK</sequence>
<protein>
    <submittedName>
        <fullName evidence="8">Putative membrane protein</fullName>
    </submittedName>
</protein>
<keyword evidence="2 5" id="KW-0812">Transmembrane</keyword>
<dbReference type="InterPro" id="IPR006634">
    <property type="entry name" value="TLC-dom"/>
</dbReference>
<feature type="domain" description="TLC" evidence="7">
    <location>
        <begin position="1"/>
        <end position="97"/>
    </location>
</feature>
<dbReference type="PROSITE" id="PS50819">
    <property type="entry name" value="INTEIN_ENDONUCLEASE"/>
    <property type="match status" value="1"/>
</dbReference>
<evidence type="ECO:0000259" key="6">
    <source>
        <dbReference type="PROSITE" id="PS50819"/>
    </source>
</evidence>
<dbReference type="AlphaFoldDB" id="R1E4A7"/>
<keyword evidence="9" id="KW-1185">Reference proteome</keyword>
<feature type="domain" description="DOD-type homing endonuclease" evidence="6">
    <location>
        <begin position="1"/>
        <end position="50"/>
    </location>
</feature>
<keyword evidence="3 5" id="KW-1133">Transmembrane helix</keyword>
<evidence type="ECO:0000313" key="8">
    <source>
        <dbReference type="EMBL" id="EOD42232.1"/>
    </source>
</evidence>